<feature type="transmembrane region" description="Helical" evidence="2">
    <location>
        <begin position="69"/>
        <end position="95"/>
    </location>
</feature>
<sequence length="128" mass="13793">MTPAITHRPHIAWTLYFCVLFNVFVCGLGHGQMAALEITGVGGQFCHALGESASTLGDDSSDQTAPSTMGAFVCPLCSAVSLGLGLLFCLAWLLLDRRRTRLKIERRSKAPPRCSWPPLNPRAPPLSA</sequence>
<organism evidence="3 4">
    <name type="scientific">Pseudomonas saponiphila</name>
    <dbReference type="NCBI Taxonomy" id="556534"/>
    <lineage>
        <taxon>Bacteria</taxon>
        <taxon>Pseudomonadati</taxon>
        <taxon>Pseudomonadota</taxon>
        <taxon>Gammaproteobacteria</taxon>
        <taxon>Pseudomonadales</taxon>
        <taxon>Pseudomonadaceae</taxon>
        <taxon>Pseudomonas</taxon>
    </lineage>
</organism>
<keyword evidence="2" id="KW-1133">Transmembrane helix</keyword>
<dbReference type="RefSeq" id="WP_092312594.1">
    <property type="nucleotide sequence ID" value="NZ_FNTJ01000001.1"/>
</dbReference>
<dbReference type="Pfam" id="PF11162">
    <property type="entry name" value="DUF2946"/>
    <property type="match status" value="1"/>
</dbReference>
<dbReference type="Proteomes" id="UP000198982">
    <property type="component" value="Unassembled WGS sequence"/>
</dbReference>
<dbReference type="InterPro" id="IPR021333">
    <property type="entry name" value="DUF2946"/>
</dbReference>
<feature type="region of interest" description="Disordered" evidence="1">
    <location>
        <begin position="107"/>
        <end position="128"/>
    </location>
</feature>
<dbReference type="EMBL" id="FNTJ01000001">
    <property type="protein sequence ID" value="SEB70668.1"/>
    <property type="molecule type" value="Genomic_DNA"/>
</dbReference>
<reference evidence="4" key="1">
    <citation type="submission" date="2016-10" db="EMBL/GenBank/DDBJ databases">
        <authorList>
            <person name="Varghese N."/>
            <person name="Submissions S."/>
        </authorList>
    </citation>
    <scope>NUCLEOTIDE SEQUENCE [LARGE SCALE GENOMIC DNA]</scope>
    <source>
        <strain evidence="4">DSM 9751</strain>
    </source>
</reference>
<name>A0A1H4LJ85_9PSED</name>
<evidence type="ECO:0000313" key="4">
    <source>
        <dbReference type="Proteomes" id="UP000198982"/>
    </source>
</evidence>
<dbReference type="AlphaFoldDB" id="A0A1H4LJ85"/>
<keyword evidence="2" id="KW-0472">Membrane</keyword>
<evidence type="ECO:0000256" key="1">
    <source>
        <dbReference type="SAM" id="MobiDB-lite"/>
    </source>
</evidence>
<keyword evidence="4" id="KW-1185">Reference proteome</keyword>
<proteinExistence type="predicted"/>
<feature type="transmembrane region" description="Helical" evidence="2">
    <location>
        <begin position="12"/>
        <end position="31"/>
    </location>
</feature>
<evidence type="ECO:0000313" key="3">
    <source>
        <dbReference type="EMBL" id="SEB70668.1"/>
    </source>
</evidence>
<feature type="compositionally biased region" description="Pro residues" evidence="1">
    <location>
        <begin position="114"/>
        <end position="128"/>
    </location>
</feature>
<evidence type="ECO:0000256" key="2">
    <source>
        <dbReference type="SAM" id="Phobius"/>
    </source>
</evidence>
<keyword evidence="2" id="KW-0812">Transmembrane</keyword>
<evidence type="ECO:0008006" key="5">
    <source>
        <dbReference type="Google" id="ProtNLM"/>
    </source>
</evidence>
<protein>
    <recommendedName>
        <fullName evidence="5">DUF2946 domain-containing protein</fullName>
    </recommendedName>
</protein>
<gene>
    <name evidence="3" type="ORF">SAMN05216178_1936</name>
</gene>
<accession>A0A1H4LJ85</accession>